<evidence type="ECO:0000256" key="1">
    <source>
        <dbReference type="ARBA" id="ARBA00007189"/>
    </source>
</evidence>
<keyword evidence="3" id="KW-1185">Reference proteome</keyword>
<evidence type="ECO:0000313" key="3">
    <source>
        <dbReference type="Proteomes" id="UP000018895"/>
    </source>
</evidence>
<dbReference type="Proteomes" id="UP000018895">
    <property type="component" value="Unassembled WGS sequence"/>
</dbReference>
<comment type="caution">
    <text evidence="2">The sequence shown here is derived from an EMBL/GenBank/DDBJ whole genome shotgun (WGS) entry which is preliminary data.</text>
</comment>
<dbReference type="Pfam" id="PF10087">
    <property type="entry name" value="DUF2325"/>
    <property type="match status" value="1"/>
</dbReference>
<evidence type="ECO:0000313" key="2">
    <source>
        <dbReference type="EMBL" id="GAE28890.1"/>
    </source>
</evidence>
<dbReference type="InterPro" id="IPR016772">
    <property type="entry name" value="UCP020408"/>
</dbReference>
<dbReference type="PIRSF" id="PIRSF020408">
    <property type="entry name" value="UCP020408"/>
    <property type="match status" value="1"/>
</dbReference>
<gene>
    <name evidence="2" type="ORF">JCM9152_227</name>
</gene>
<dbReference type="RefSeq" id="WP_035339882.1">
    <property type="nucleotide sequence ID" value="NZ_BAUU01000001.1"/>
</dbReference>
<accession>W4QA52</accession>
<reference evidence="2" key="1">
    <citation type="journal article" date="2014" name="Genome Announc.">
        <title>Draft Genome Sequences of Three Alkaliphilic Bacillus Strains, Bacillus wakoensis JCM 9140T, Bacillus akibai JCM 9157T, and Bacillus hemicellulosilyticus JCM 9152T.</title>
        <authorList>
            <person name="Yuki M."/>
            <person name="Oshima K."/>
            <person name="Suda W."/>
            <person name="Oshida Y."/>
            <person name="Kitamura K."/>
            <person name="Iida T."/>
            <person name="Hattori M."/>
            <person name="Ohkuma M."/>
        </authorList>
    </citation>
    <scope>NUCLEOTIDE SEQUENCE [LARGE SCALE GENOMIC DNA]</scope>
    <source>
        <strain evidence="2">JCM 9152</strain>
    </source>
</reference>
<evidence type="ECO:0008006" key="4">
    <source>
        <dbReference type="Google" id="ProtNLM"/>
    </source>
</evidence>
<protein>
    <recommendedName>
        <fullName evidence="4">Dihydroorotate dehydrogenase</fullName>
    </recommendedName>
</protein>
<dbReference type="STRING" id="1236971.JCM9152_227"/>
<name>W4QA52_9BACI</name>
<dbReference type="AlphaFoldDB" id="W4QA52"/>
<sequence length="111" mass="12627">MSSLLIVGADRLGSIPKKLEELGFDEIIHLSGRKVQMVKRRIPAHVDLILVLTDFINHNLSSALKKKASEQEIPICYAKRSWCSIYQAIDDCEIHCAYKNECAHYQQKSRG</sequence>
<dbReference type="OrthoDB" id="5324142at2"/>
<dbReference type="EMBL" id="BAUU01000001">
    <property type="protein sequence ID" value="GAE28890.1"/>
    <property type="molecule type" value="Genomic_DNA"/>
</dbReference>
<proteinExistence type="inferred from homology"/>
<comment type="similarity">
    <text evidence="1">Belongs to the UPF0751 family.</text>
</comment>
<organism evidence="2 3">
    <name type="scientific">Halalkalibacter hemicellulosilyticusJCM 9152</name>
    <dbReference type="NCBI Taxonomy" id="1236971"/>
    <lineage>
        <taxon>Bacteria</taxon>
        <taxon>Bacillati</taxon>
        <taxon>Bacillota</taxon>
        <taxon>Bacilli</taxon>
        <taxon>Bacillales</taxon>
        <taxon>Bacillaceae</taxon>
        <taxon>Halalkalibacter</taxon>
    </lineage>
</organism>